<keyword evidence="4" id="KW-1003">Cell membrane</keyword>
<feature type="transmembrane region" description="Helical" evidence="8">
    <location>
        <begin position="247"/>
        <end position="271"/>
    </location>
</feature>
<feature type="transmembrane region" description="Helical" evidence="8">
    <location>
        <begin position="108"/>
        <end position="131"/>
    </location>
</feature>
<feature type="transmembrane region" description="Helical" evidence="8">
    <location>
        <begin position="515"/>
        <end position="533"/>
    </location>
</feature>
<feature type="transmembrane region" description="Helical" evidence="8">
    <location>
        <begin position="203"/>
        <end position="223"/>
    </location>
</feature>
<dbReference type="Gene3D" id="1.20.1720.10">
    <property type="entry name" value="Multidrug resistance protein D"/>
    <property type="match status" value="1"/>
</dbReference>
<protein>
    <recommendedName>
        <fullName evidence="9">Major facilitator superfamily (MFS) profile domain-containing protein</fullName>
    </recommendedName>
</protein>
<feature type="transmembrane region" description="Helical" evidence="8">
    <location>
        <begin position="18"/>
        <end position="41"/>
    </location>
</feature>
<evidence type="ECO:0000256" key="3">
    <source>
        <dbReference type="ARBA" id="ARBA00022448"/>
    </source>
</evidence>
<feature type="transmembrane region" description="Helical" evidence="8">
    <location>
        <begin position="430"/>
        <end position="449"/>
    </location>
</feature>
<dbReference type="InterPro" id="IPR020846">
    <property type="entry name" value="MFS_dom"/>
</dbReference>
<dbReference type="PANTHER" id="PTHR42718">
    <property type="entry name" value="MAJOR FACILITATOR SUPERFAMILY MULTIDRUG TRANSPORTER MFSC"/>
    <property type="match status" value="1"/>
</dbReference>
<evidence type="ECO:0000313" key="11">
    <source>
        <dbReference type="Proteomes" id="UP000183245"/>
    </source>
</evidence>
<feature type="transmembrane region" description="Helical" evidence="8">
    <location>
        <begin position="143"/>
        <end position="164"/>
    </location>
</feature>
<dbReference type="Proteomes" id="UP000183245">
    <property type="component" value="Unassembled WGS sequence"/>
</dbReference>
<feature type="transmembrane region" description="Helical" evidence="8">
    <location>
        <begin position="170"/>
        <end position="191"/>
    </location>
</feature>
<evidence type="ECO:0000256" key="2">
    <source>
        <dbReference type="ARBA" id="ARBA00008537"/>
    </source>
</evidence>
<feature type="transmembrane region" description="Helical" evidence="8">
    <location>
        <begin position="292"/>
        <end position="317"/>
    </location>
</feature>
<keyword evidence="6 8" id="KW-1133">Transmembrane helix</keyword>
<feature type="transmembrane region" description="Helical" evidence="8">
    <location>
        <begin position="83"/>
        <end position="102"/>
    </location>
</feature>
<feature type="domain" description="Major facilitator superfamily (MFS) profile" evidence="9">
    <location>
        <begin position="17"/>
        <end position="474"/>
    </location>
</feature>
<evidence type="ECO:0000256" key="1">
    <source>
        <dbReference type="ARBA" id="ARBA00004651"/>
    </source>
</evidence>
<dbReference type="CDD" id="cd17321">
    <property type="entry name" value="MFS_MMR_MDR_like"/>
    <property type="match status" value="1"/>
</dbReference>
<dbReference type="AlphaFoldDB" id="A0A1J5ILH3"/>
<dbReference type="STRING" id="1817892.AUK40_02955"/>
<comment type="similarity">
    <text evidence="2">Belongs to the major facilitator superfamily. EmrB family.</text>
</comment>
<dbReference type="GO" id="GO:0022857">
    <property type="term" value="F:transmembrane transporter activity"/>
    <property type="evidence" value="ECO:0007669"/>
    <property type="project" value="InterPro"/>
</dbReference>
<reference evidence="10 11" key="1">
    <citation type="journal article" date="2016" name="Environ. Microbiol.">
        <title>Genomic resolution of a cold subsurface aquifer community provides metabolic insights for novel microbes adapted to high CO concentrations.</title>
        <authorList>
            <person name="Probst A.J."/>
            <person name="Castelle C.J."/>
            <person name="Singh A."/>
            <person name="Brown C.T."/>
            <person name="Anantharaman K."/>
            <person name="Sharon I."/>
            <person name="Hug L.A."/>
            <person name="Burstein D."/>
            <person name="Emerson J.B."/>
            <person name="Thomas B.C."/>
            <person name="Banfield J.F."/>
        </authorList>
    </citation>
    <scope>NUCLEOTIDE SEQUENCE [LARGE SCALE GENOMIC DNA]</scope>
    <source>
        <strain evidence="10">CG2_30_54_11</strain>
    </source>
</reference>
<proteinExistence type="inferred from homology"/>
<gene>
    <name evidence="10" type="ORF">AUK40_02955</name>
</gene>
<evidence type="ECO:0000256" key="5">
    <source>
        <dbReference type="ARBA" id="ARBA00022692"/>
    </source>
</evidence>
<evidence type="ECO:0000256" key="4">
    <source>
        <dbReference type="ARBA" id="ARBA00022475"/>
    </source>
</evidence>
<feature type="transmembrane region" description="Helical" evidence="8">
    <location>
        <begin position="53"/>
        <end position="71"/>
    </location>
</feature>
<comment type="subcellular location">
    <subcellularLocation>
        <location evidence="1">Cell membrane</location>
        <topology evidence="1">Multi-pass membrane protein</topology>
    </subcellularLocation>
</comment>
<evidence type="ECO:0000259" key="9">
    <source>
        <dbReference type="PROSITE" id="PS50850"/>
    </source>
</evidence>
<dbReference type="InterPro" id="IPR004638">
    <property type="entry name" value="EmrB-like"/>
</dbReference>
<dbReference type="NCBIfam" id="TIGR00711">
    <property type="entry name" value="efflux_EmrB"/>
    <property type="match status" value="1"/>
</dbReference>
<evidence type="ECO:0000256" key="6">
    <source>
        <dbReference type="ARBA" id="ARBA00022989"/>
    </source>
</evidence>
<sequence length="545" mass="57938">MVTAPAAPPSTRVKWLSLLVLSLALAIIIIDGTVLNVSIAYLIRDLHTDIQHIQWVITSYSLVIAALTIVGGRLGDFFGRKKMFMLGAIIFAVGSFTSSISTDVNTLLLGWSLIEGIGAALMMPATVSLVMSTFSGRDRAIAFGVWGGIAGAVAAVGPILGGFFTTYYSWHWAFRINIVTVAILLLGSLLIKESRDDKHRISWDIPGILLSSIGLVSLVYGIIESTDYGWWKAKQAYPLWGQNLSPLGLSVVPCLFGTGLLLLCLFVLWEVHTEKGGRMPLLSVKLFQSKQFSAGIVTTAVLTLGQSGLIFALPVFLQTVKGLDAIHTGLALIPMSITMLIMAPLGAALNRKIIPRHLIQLGLLINMIALFVLRSEISVSATAATLRPGLILYGLGMGLVMAQITNITLSGVEVQAAGQAAGINATMRQVGQSLGTAIIGAIFLTSLTGNVTTAVNANTVLPAIAKPAIIEKLSNTNSQFETASQDSGSLTAFPQLVGVVVDIKNQSMVDANRSSLFYTSGFVVLCFAATLFLPRVKASERHGEA</sequence>
<dbReference type="InterPro" id="IPR011701">
    <property type="entry name" value="MFS"/>
</dbReference>
<feature type="transmembrane region" description="Helical" evidence="8">
    <location>
        <begin position="329"/>
        <end position="349"/>
    </location>
</feature>
<dbReference type="PANTHER" id="PTHR42718:SF9">
    <property type="entry name" value="MAJOR FACILITATOR SUPERFAMILY MULTIDRUG TRANSPORTER MFSC"/>
    <property type="match status" value="1"/>
</dbReference>
<evidence type="ECO:0000256" key="7">
    <source>
        <dbReference type="ARBA" id="ARBA00023136"/>
    </source>
</evidence>
<dbReference type="EMBL" id="MNZT01000052">
    <property type="protein sequence ID" value="OIP97571.1"/>
    <property type="molecule type" value="Genomic_DNA"/>
</dbReference>
<accession>A0A1J5ILH3</accession>
<feature type="transmembrane region" description="Helical" evidence="8">
    <location>
        <begin position="390"/>
        <end position="409"/>
    </location>
</feature>
<keyword evidence="3" id="KW-0813">Transport</keyword>
<name>A0A1J5ILH3_9BACT</name>
<feature type="transmembrane region" description="Helical" evidence="8">
    <location>
        <begin position="361"/>
        <end position="384"/>
    </location>
</feature>
<organism evidence="10 11">
    <name type="scientific">Candidatus Wirthbacteria bacterium CG2_30_54_11</name>
    <dbReference type="NCBI Taxonomy" id="1817892"/>
    <lineage>
        <taxon>Bacteria</taxon>
        <taxon>Candidatus Wirthbacteria</taxon>
    </lineage>
</organism>
<keyword evidence="5 8" id="KW-0812">Transmembrane</keyword>
<keyword evidence="7 8" id="KW-0472">Membrane</keyword>
<dbReference type="PRINTS" id="PR01036">
    <property type="entry name" value="TCRTETB"/>
</dbReference>
<dbReference type="Pfam" id="PF07690">
    <property type="entry name" value="MFS_1"/>
    <property type="match status" value="1"/>
</dbReference>
<comment type="caution">
    <text evidence="10">The sequence shown here is derived from an EMBL/GenBank/DDBJ whole genome shotgun (WGS) entry which is preliminary data.</text>
</comment>
<dbReference type="Gene3D" id="1.20.1250.20">
    <property type="entry name" value="MFS general substrate transporter like domains"/>
    <property type="match status" value="1"/>
</dbReference>
<dbReference type="SUPFAM" id="SSF103473">
    <property type="entry name" value="MFS general substrate transporter"/>
    <property type="match status" value="1"/>
</dbReference>
<evidence type="ECO:0000256" key="8">
    <source>
        <dbReference type="SAM" id="Phobius"/>
    </source>
</evidence>
<evidence type="ECO:0000313" key="10">
    <source>
        <dbReference type="EMBL" id="OIP97571.1"/>
    </source>
</evidence>
<dbReference type="GO" id="GO:0005886">
    <property type="term" value="C:plasma membrane"/>
    <property type="evidence" value="ECO:0007669"/>
    <property type="project" value="UniProtKB-SubCell"/>
</dbReference>
<dbReference type="PROSITE" id="PS50850">
    <property type="entry name" value="MFS"/>
    <property type="match status" value="1"/>
</dbReference>
<dbReference type="InterPro" id="IPR036259">
    <property type="entry name" value="MFS_trans_sf"/>
</dbReference>